<dbReference type="SUPFAM" id="SSF51905">
    <property type="entry name" value="FAD/NAD(P)-binding domain"/>
    <property type="match status" value="1"/>
</dbReference>
<reference evidence="6 7" key="1">
    <citation type="journal article" date="2016" name="Front. Microbiol.">
        <title>Genome and transcriptome sequences reveal the specific parasitism of the nematophagous Purpureocillium lilacinum 36-1.</title>
        <authorList>
            <person name="Xie J."/>
            <person name="Li S."/>
            <person name="Mo C."/>
            <person name="Xiao X."/>
            <person name="Peng D."/>
            <person name="Wang G."/>
            <person name="Xiao Y."/>
        </authorList>
    </citation>
    <scope>NUCLEOTIDE SEQUENCE [LARGE SCALE GENOMIC DNA]</scope>
    <source>
        <strain evidence="6 7">36-1</strain>
    </source>
</reference>
<dbReference type="InterPro" id="IPR023753">
    <property type="entry name" value="FAD/NAD-binding_dom"/>
</dbReference>
<feature type="region of interest" description="Disordered" evidence="4">
    <location>
        <begin position="796"/>
        <end position="816"/>
    </location>
</feature>
<keyword evidence="3" id="KW-0560">Oxidoreductase</keyword>
<comment type="caution">
    <text evidence="6">The sequence shown here is derived from an EMBL/GenBank/DDBJ whole genome shotgun (WGS) entry which is preliminary data.</text>
</comment>
<keyword evidence="2" id="KW-0285">Flavoprotein</keyword>
<evidence type="ECO:0000259" key="5">
    <source>
        <dbReference type="Pfam" id="PF07992"/>
    </source>
</evidence>
<evidence type="ECO:0000313" key="6">
    <source>
        <dbReference type="EMBL" id="PWI75897.1"/>
    </source>
</evidence>
<dbReference type="AlphaFoldDB" id="A0A2U3EN15"/>
<dbReference type="EMBL" id="LCWV01000002">
    <property type="protein sequence ID" value="PWI75897.1"/>
    <property type="molecule type" value="Genomic_DNA"/>
</dbReference>
<evidence type="ECO:0000256" key="2">
    <source>
        <dbReference type="ARBA" id="ARBA00022630"/>
    </source>
</evidence>
<evidence type="ECO:0000256" key="4">
    <source>
        <dbReference type="SAM" id="MobiDB-lite"/>
    </source>
</evidence>
<dbReference type="InterPro" id="IPR050097">
    <property type="entry name" value="Ferredoxin-NADP_redctase_2"/>
</dbReference>
<dbReference type="Pfam" id="PF07992">
    <property type="entry name" value="Pyr_redox_2"/>
    <property type="match status" value="1"/>
</dbReference>
<evidence type="ECO:0000256" key="3">
    <source>
        <dbReference type="ARBA" id="ARBA00023002"/>
    </source>
</evidence>
<name>A0A2U3EN15_PURLI</name>
<dbReference type="PANTHER" id="PTHR48105">
    <property type="entry name" value="THIOREDOXIN REDUCTASE 1-RELATED-RELATED"/>
    <property type="match status" value="1"/>
</dbReference>
<proteinExistence type="inferred from homology"/>
<evidence type="ECO:0000256" key="1">
    <source>
        <dbReference type="ARBA" id="ARBA00009333"/>
    </source>
</evidence>
<dbReference type="InterPro" id="IPR036188">
    <property type="entry name" value="FAD/NAD-bd_sf"/>
</dbReference>
<dbReference type="PRINTS" id="PR00368">
    <property type="entry name" value="FADPNR"/>
</dbReference>
<dbReference type="Proteomes" id="UP000245956">
    <property type="component" value="Unassembled WGS sequence"/>
</dbReference>
<protein>
    <recommendedName>
        <fullName evidence="5">FAD/NAD(P)-binding domain-containing protein</fullName>
    </recommendedName>
</protein>
<gene>
    <name evidence="6" type="ORF">PCL_06555</name>
</gene>
<evidence type="ECO:0000313" key="7">
    <source>
        <dbReference type="Proteomes" id="UP000245956"/>
    </source>
</evidence>
<accession>A0A2U3EN15</accession>
<dbReference type="Gene3D" id="3.50.50.60">
    <property type="entry name" value="FAD/NAD(P)-binding domain"/>
    <property type="match status" value="2"/>
</dbReference>
<dbReference type="GO" id="GO:0016491">
    <property type="term" value="F:oxidoreductase activity"/>
    <property type="evidence" value="ECO:0007669"/>
    <property type="project" value="UniProtKB-KW"/>
</dbReference>
<comment type="similarity">
    <text evidence="1">Belongs to the class-II pyridine nucleotide-disulfide oxidoreductase family.</text>
</comment>
<organism evidence="6 7">
    <name type="scientific">Purpureocillium lilacinum</name>
    <name type="common">Paecilomyces lilacinus</name>
    <dbReference type="NCBI Taxonomy" id="33203"/>
    <lineage>
        <taxon>Eukaryota</taxon>
        <taxon>Fungi</taxon>
        <taxon>Dikarya</taxon>
        <taxon>Ascomycota</taxon>
        <taxon>Pezizomycotina</taxon>
        <taxon>Sordariomycetes</taxon>
        <taxon>Hypocreomycetidae</taxon>
        <taxon>Hypocreales</taxon>
        <taxon>Ophiocordycipitaceae</taxon>
        <taxon>Purpureocillium</taxon>
    </lineage>
</organism>
<feature type="domain" description="FAD/NAD(P)-binding" evidence="5">
    <location>
        <begin position="185"/>
        <end position="319"/>
    </location>
</feature>
<dbReference type="GO" id="GO:0097237">
    <property type="term" value="P:cellular response to toxic substance"/>
    <property type="evidence" value="ECO:0007669"/>
    <property type="project" value="UniProtKB-ARBA"/>
</dbReference>
<dbReference type="PRINTS" id="PR00469">
    <property type="entry name" value="PNDRDTASEII"/>
</dbReference>
<sequence length="816" mass="88991">MRSPDWRARAVEHHHRPPRQRAAGELLFFFSAALLPAKPPCHLMLQHSMRAPGERAAFEHGSARILLSDAGEFRRGSGRAFARWPAKRSEGEEGERERKLMCSPPAWPASRERISRLAADETCRAYKVELETALRKAESEKEGLIAPPPPPFSSMLFGNALALAVSSLSLLATAAPVADEPRIDYDAVIVGGGPAGLAALSGLARVRRRALLIDSGEYRNGPTRHMHDVLGYDGVTPAYYRWAARGQLAHYSTVSMTNGTVTKVEPQANNTFFKVSGRYFGRDDSTVTARKVVLATGLRDLLPPTKGIRENWGKGIYWCPWCDGHEHADQGLGLLAPLDSVPGLVREILTLNRDIVAFVNGTDTPAARAATEDKSPRWQDYLKLHGVRVENRTIESVERLANGTTGDEDPSLPTAPEHDLFEVRFVGGGGEPVRRNAFLASFKEEQASTLGADTGVSLYGGRLAADASKGLVTNIPGVYAIGDANSDNVTNVPHALFSGKRTAVYLHVVFKESNGSQFAVQLERETAAKELAALPESNSTATKRSVDEHARSLWDEMNGRPDDMLYAGKFDQARILRLNVVGGCWSECLVWVPALLEGIRMYFWRVSFISDNAAAAGESIDKLGVEIRLRHGVYRASDRQRGLAGLVVPSAARVNSCARMPRAARKRDQPAGVTPEAQGRPVMGRIARIVDRNPARGNLQSSAGEGPDSQIRACRTCCQPTTIPPGIGPRLTTSRHATPRLLCLHKCRRRQVRRRVPGRARPASFSYGRIDSSRVASVGSGQGNLLWRTYMLKKSEGAERDSAPAGPGWDGGQQDP</sequence>